<feature type="binding site" evidence="6">
    <location>
        <begin position="72"/>
        <end position="73"/>
    </location>
    <ligand>
        <name>NAD(+)</name>
        <dbReference type="ChEBI" id="CHEBI:57540"/>
    </ligand>
</feature>
<dbReference type="EMBL" id="FUYQ01000001">
    <property type="protein sequence ID" value="SKB27712.1"/>
    <property type="molecule type" value="Genomic_DNA"/>
</dbReference>
<comment type="caution">
    <text evidence="6">Lacks conserved residue(s) required for the propagation of feature annotation.</text>
</comment>
<keyword evidence="3 6" id="KW-0521">NADP</keyword>
<dbReference type="Pfam" id="PF20143">
    <property type="entry name" value="NAD_kinase_C"/>
    <property type="match status" value="1"/>
</dbReference>
<evidence type="ECO:0000256" key="3">
    <source>
        <dbReference type="ARBA" id="ARBA00022857"/>
    </source>
</evidence>
<feature type="active site" description="Proton acceptor" evidence="6">
    <location>
        <position position="72"/>
    </location>
</feature>
<name>A0A1T4ZYB0_9BACT</name>
<dbReference type="GO" id="GO:0005524">
    <property type="term" value="F:ATP binding"/>
    <property type="evidence" value="ECO:0007669"/>
    <property type="project" value="UniProtKB-KW"/>
</dbReference>
<evidence type="ECO:0000256" key="6">
    <source>
        <dbReference type="HAMAP-Rule" id="MF_00361"/>
    </source>
</evidence>
<sequence length="291" mass="33040">MKVGVFGSEYQEEKQNVIKRLFEKLIEKEAEIYVDYRFHIFLTDVLNYSPPIKGELFDDDFDLDVALSVGGDGTFLRTAARVNKQNIPILGINTGRLGFLADVSNNELEDTLEELFKNYYKIEERTLLRLHTEERAYRGYNYALNEIAILKRDTSSMITIHTSLNNEYLASYEADGLVIATPTGSTAYSMSVNGPIIIPQSNSMVLSPVAPHSLNVRPLVIPDTYVITLGVESRSKNFLIALDGRSEVFPTGIELIISKADYTTKVIKRYNHTFYKTLRDKLMWGADVRMK</sequence>
<dbReference type="EC" id="2.7.1.23" evidence="6"/>
<keyword evidence="2 6" id="KW-0418">Kinase</keyword>
<feature type="binding site" evidence="6">
    <location>
        <position position="210"/>
    </location>
    <ligand>
        <name>NAD(+)</name>
        <dbReference type="ChEBI" id="CHEBI:57540"/>
    </ligand>
</feature>
<dbReference type="RefSeq" id="WP_079682009.1">
    <property type="nucleotide sequence ID" value="NZ_FUYQ01000001.1"/>
</dbReference>
<dbReference type="Gene3D" id="3.40.50.10330">
    <property type="entry name" value="Probable inorganic polyphosphate/atp-NAD kinase, domain 1"/>
    <property type="match status" value="1"/>
</dbReference>
<dbReference type="GO" id="GO:0006741">
    <property type="term" value="P:NADP+ biosynthetic process"/>
    <property type="evidence" value="ECO:0007669"/>
    <property type="project" value="UniProtKB-UniRule"/>
</dbReference>
<keyword evidence="8" id="KW-1185">Reference proteome</keyword>
<comment type="cofactor">
    <cofactor evidence="6">
        <name>a divalent metal cation</name>
        <dbReference type="ChEBI" id="CHEBI:60240"/>
    </cofactor>
</comment>
<evidence type="ECO:0000313" key="8">
    <source>
        <dbReference type="Proteomes" id="UP000190852"/>
    </source>
</evidence>
<organism evidence="7 8">
    <name type="scientific">Parabacteroides chartae</name>
    <dbReference type="NCBI Taxonomy" id="1037355"/>
    <lineage>
        <taxon>Bacteria</taxon>
        <taxon>Pseudomonadati</taxon>
        <taxon>Bacteroidota</taxon>
        <taxon>Bacteroidia</taxon>
        <taxon>Bacteroidales</taxon>
        <taxon>Tannerellaceae</taxon>
        <taxon>Parabacteroides</taxon>
    </lineage>
</organism>
<dbReference type="NCBIfam" id="NF002521">
    <property type="entry name" value="PRK01911.1"/>
    <property type="match status" value="1"/>
</dbReference>
<dbReference type="PANTHER" id="PTHR20275:SF0">
    <property type="entry name" value="NAD KINASE"/>
    <property type="match status" value="1"/>
</dbReference>
<evidence type="ECO:0000313" key="7">
    <source>
        <dbReference type="EMBL" id="SKB27712.1"/>
    </source>
</evidence>
<comment type="subcellular location">
    <subcellularLocation>
        <location evidence="6">Cytoplasm</location>
    </subcellularLocation>
</comment>
<dbReference type="HAMAP" id="MF_00361">
    <property type="entry name" value="NAD_kinase"/>
    <property type="match status" value="1"/>
</dbReference>
<evidence type="ECO:0000256" key="4">
    <source>
        <dbReference type="ARBA" id="ARBA00023027"/>
    </source>
</evidence>
<dbReference type="InterPro" id="IPR002504">
    <property type="entry name" value="NADK"/>
</dbReference>
<keyword evidence="6" id="KW-0963">Cytoplasm</keyword>
<feature type="binding site" evidence="6">
    <location>
        <position position="77"/>
    </location>
    <ligand>
        <name>NAD(+)</name>
        <dbReference type="ChEBI" id="CHEBI:57540"/>
    </ligand>
</feature>
<evidence type="ECO:0000256" key="1">
    <source>
        <dbReference type="ARBA" id="ARBA00022679"/>
    </source>
</evidence>
<comment type="function">
    <text evidence="6">Involved in the regulation of the intracellular balance of NAD and NADP, and is a key enzyme in the biosynthesis of NADP. Catalyzes specifically the phosphorylation on 2'-hydroxyl of the adenosine moiety of NAD to yield NADP.</text>
</comment>
<keyword evidence="4 6" id="KW-0520">NAD</keyword>
<gene>
    <name evidence="6" type="primary">nadK</name>
    <name evidence="7" type="ORF">SAMN05660349_00260</name>
</gene>
<feature type="binding site" evidence="6">
    <location>
        <position position="175"/>
    </location>
    <ligand>
        <name>NAD(+)</name>
        <dbReference type="ChEBI" id="CHEBI:57540"/>
    </ligand>
</feature>
<feature type="binding site" evidence="6">
    <location>
        <begin position="145"/>
        <end position="146"/>
    </location>
    <ligand>
        <name>NAD(+)</name>
        <dbReference type="ChEBI" id="CHEBI:57540"/>
    </ligand>
</feature>
<dbReference type="GO" id="GO:0005737">
    <property type="term" value="C:cytoplasm"/>
    <property type="evidence" value="ECO:0007669"/>
    <property type="project" value="UniProtKB-SubCell"/>
</dbReference>
<dbReference type="Proteomes" id="UP000190852">
    <property type="component" value="Unassembled WGS sequence"/>
</dbReference>
<evidence type="ECO:0000256" key="5">
    <source>
        <dbReference type="ARBA" id="ARBA00047925"/>
    </source>
</evidence>
<dbReference type="Gene3D" id="2.60.200.30">
    <property type="entry name" value="Probable inorganic polyphosphate/atp-NAD kinase, domain 2"/>
    <property type="match status" value="1"/>
</dbReference>
<dbReference type="GO" id="GO:0003951">
    <property type="term" value="F:NAD+ kinase activity"/>
    <property type="evidence" value="ECO:0007669"/>
    <property type="project" value="UniProtKB-UniRule"/>
</dbReference>
<dbReference type="Pfam" id="PF01513">
    <property type="entry name" value="NAD_kinase"/>
    <property type="match status" value="1"/>
</dbReference>
<dbReference type="GO" id="GO:0046872">
    <property type="term" value="F:metal ion binding"/>
    <property type="evidence" value="ECO:0007669"/>
    <property type="project" value="UniProtKB-UniRule"/>
</dbReference>
<evidence type="ECO:0000256" key="2">
    <source>
        <dbReference type="ARBA" id="ARBA00022777"/>
    </source>
</evidence>
<dbReference type="InterPro" id="IPR017438">
    <property type="entry name" value="ATP-NAD_kinase_N"/>
</dbReference>
<comment type="similarity">
    <text evidence="6">Belongs to the NAD kinase family.</text>
</comment>
<comment type="catalytic activity">
    <reaction evidence="5 6">
        <text>NAD(+) + ATP = ADP + NADP(+) + H(+)</text>
        <dbReference type="Rhea" id="RHEA:18629"/>
        <dbReference type="ChEBI" id="CHEBI:15378"/>
        <dbReference type="ChEBI" id="CHEBI:30616"/>
        <dbReference type="ChEBI" id="CHEBI:57540"/>
        <dbReference type="ChEBI" id="CHEBI:58349"/>
        <dbReference type="ChEBI" id="CHEBI:456216"/>
        <dbReference type="EC" id="2.7.1.23"/>
    </reaction>
</comment>
<protein>
    <recommendedName>
        <fullName evidence="6">NAD kinase</fullName>
        <ecNumber evidence="6">2.7.1.23</ecNumber>
    </recommendedName>
    <alternativeName>
        <fullName evidence="6">ATP-dependent NAD kinase</fullName>
    </alternativeName>
</protein>
<dbReference type="InterPro" id="IPR017437">
    <property type="entry name" value="ATP-NAD_kinase_PpnK-typ_C"/>
</dbReference>
<keyword evidence="1 6" id="KW-0808">Transferase</keyword>
<dbReference type="PANTHER" id="PTHR20275">
    <property type="entry name" value="NAD KINASE"/>
    <property type="match status" value="1"/>
</dbReference>
<accession>A0A1T4ZYB0</accession>
<dbReference type="GO" id="GO:0051287">
    <property type="term" value="F:NAD binding"/>
    <property type="evidence" value="ECO:0007669"/>
    <property type="project" value="UniProtKB-ARBA"/>
</dbReference>
<feature type="binding site" evidence="6">
    <location>
        <begin position="186"/>
        <end position="191"/>
    </location>
    <ligand>
        <name>NAD(+)</name>
        <dbReference type="ChEBI" id="CHEBI:57540"/>
    </ligand>
</feature>
<dbReference type="InterPro" id="IPR016064">
    <property type="entry name" value="NAD/diacylglycerol_kinase_sf"/>
</dbReference>
<keyword evidence="6" id="KW-0547">Nucleotide-binding</keyword>
<keyword evidence="6" id="KW-0067">ATP-binding</keyword>
<dbReference type="SUPFAM" id="SSF111331">
    <property type="entry name" value="NAD kinase/diacylglycerol kinase-like"/>
    <property type="match status" value="1"/>
</dbReference>
<dbReference type="AlphaFoldDB" id="A0A1T4ZYB0"/>
<dbReference type="GO" id="GO:0019674">
    <property type="term" value="P:NAD+ metabolic process"/>
    <property type="evidence" value="ECO:0007669"/>
    <property type="project" value="InterPro"/>
</dbReference>
<proteinExistence type="inferred from homology"/>
<reference evidence="8" key="1">
    <citation type="submission" date="2017-02" db="EMBL/GenBank/DDBJ databases">
        <authorList>
            <person name="Varghese N."/>
            <person name="Submissions S."/>
        </authorList>
    </citation>
    <scope>NUCLEOTIDE SEQUENCE [LARGE SCALE GENOMIC DNA]</scope>
    <source>
        <strain evidence="8">DSM 24967</strain>
    </source>
</reference>